<evidence type="ECO:0000256" key="2">
    <source>
        <dbReference type="ARBA" id="ARBA00022692"/>
    </source>
</evidence>
<evidence type="ECO:0000256" key="1">
    <source>
        <dbReference type="ARBA" id="ARBA00004141"/>
    </source>
</evidence>
<feature type="transmembrane region" description="Helical" evidence="5">
    <location>
        <begin position="148"/>
        <end position="171"/>
    </location>
</feature>
<organism evidence="6 7">
    <name type="scientific">Candidatus Limivivens merdigallinarum</name>
    <dbReference type="NCBI Taxonomy" id="2840859"/>
    <lineage>
        <taxon>Bacteria</taxon>
        <taxon>Bacillati</taxon>
        <taxon>Bacillota</taxon>
        <taxon>Clostridia</taxon>
        <taxon>Lachnospirales</taxon>
        <taxon>Lachnospiraceae</taxon>
        <taxon>Lachnospiraceae incertae sedis</taxon>
        <taxon>Candidatus Limivivens</taxon>
    </lineage>
</organism>
<evidence type="ECO:0000313" key="6">
    <source>
        <dbReference type="EMBL" id="HIQ97275.1"/>
    </source>
</evidence>
<feature type="transmembrane region" description="Helical" evidence="5">
    <location>
        <begin position="379"/>
        <end position="398"/>
    </location>
</feature>
<dbReference type="Gene3D" id="1.10.3080.10">
    <property type="entry name" value="Clc chloride channel"/>
    <property type="match status" value="1"/>
</dbReference>
<gene>
    <name evidence="6" type="ORF">IAB26_12015</name>
</gene>
<evidence type="ECO:0000256" key="3">
    <source>
        <dbReference type="ARBA" id="ARBA00022989"/>
    </source>
</evidence>
<dbReference type="EMBL" id="DVFT01000176">
    <property type="protein sequence ID" value="HIQ97275.1"/>
    <property type="molecule type" value="Genomic_DNA"/>
</dbReference>
<feature type="transmembrane region" description="Helical" evidence="5">
    <location>
        <begin position="226"/>
        <end position="247"/>
    </location>
</feature>
<reference evidence="6" key="1">
    <citation type="submission" date="2020-10" db="EMBL/GenBank/DDBJ databases">
        <authorList>
            <person name="Gilroy R."/>
        </authorList>
    </citation>
    <scope>NUCLEOTIDE SEQUENCE</scope>
    <source>
        <strain evidence="6">ChiSjej3B21-11622</strain>
    </source>
</reference>
<name>A0A9D0ZYR5_9FIRM</name>
<dbReference type="AlphaFoldDB" id="A0A9D0ZYR5"/>
<feature type="transmembrane region" description="Helical" evidence="5">
    <location>
        <begin position="20"/>
        <end position="44"/>
    </location>
</feature>
<keyword evidence="3 5" id="KW-1133">Transmembrane helix</keyword>
<feature type="transmembrane region" description="Helical" evidence="5">
    <location>
        <begin position="183"/>
        <end position="205"/>
    </location>
</feature>
<dbReference type="PANTHER" id="PTHR43427:SF12">
    <property type="entry name" value="CHLORIDE TRANSPORTER"/>
    <property type="match status" value="1"/>
</dbReference>
<proteinExistence type="predicted"/>
<dbReference type="PANTHER" id="PTHR43427">
    <property type="entry name" value="CHLORIDE CHANNEL PROTEIN CLC-E"/>
    <property type="match status" value="1"/>
</dbReference>
<comment type="subcellular location">
    <subcellularLocation>
        <location evidence="1">Membrane</location>
        <topology evidence="1">Multi-pass membrane protein</topology>
    </subcellularLocation>
</comment>
<evidence type="ECO:0000256" key="5">
    <source>
        <dbReference type="SAM" id="Phobius"/>
    </source>
</evidence>
<comment type="caution">
    <text evidence="6">The sequence shown here is derived from an EMBL/GenBank/DDBJ whole genome shotgun (WGS) entry which is preliminary data.</text>
</comment>
<reference evidence="6" key="2">
    <citation type="journal article" date="2021" name="PeerJ">
        <title>Extensive microbial diversity within the chicken gut microbiome revealed by metagenomics and culture.</title>
        <authorList>
            <person name="Gilroy R."/>
            <person name="Ravi A."/>
            <person name="Getino M."/>
            <person name="Pursley I."/>
            <person name="Horton D.L."/>
            <person name="Alikhan N.F."/>
            <person name="Baker D."/>
            <person name="Gharbi K."/>
            <person name="Hall N."/>
            <person name="Watson M."/>
            <person name="Adriaenssens E.M."/>
            <person name="Foster-Nyarko E."/>
            <person name="Jarju S."/>
            <person name="Secka A."/>
            <person name="Antonio M."/>
            <person name="Oren A."/>
            <person name="Chaudhuri R.R."/>
            <person name="La Ragione R."/>
            <person name="Hildebrand F."/>
            <person name="Pallen M.J."/>
        </authorList>
    </citation>
    <scope>NUCLEOTIDE SEQUENCE</scope>
    <source>
        <strain evidence="6">ChiSjej3B21-11622</strain>
    </source>
</reference>
<dbReference type="InterPro" id="IPR001807">
    <property type="entry name" value="ClC"/>
</dbReference>
<dbReference type="Pfam" id="PF00654">
    <property type="entry name" value="Voltage_CLC"/>
    <property type="match status" value="1"/>
</dbReference>
<dbReference type="Proteomes" id="UP000886886">
    <property type="component" value="Unassembled WGS sequence"/>
</dbReference>
<protein>
    <submittedName>
        <fullName evidence="6">Chloride channel protein</fullName>
    </submittedName>
</protein>
<feature type="transmembrane region" description="Helical" evidence="5">
    <location>
        <begin position="56"/>
        <end position="72"/>
    </location>
</feature>
<dbReference type="SUPFAM" id="SSF81340">
    <property type="entry name" value="Clc chloride channel"/>
    <property type="match status" value="1"/>
</dbReference>
<feature type="transmembrane region" description="Helical" evidence="5">
    <location>
        <begin position="349"/>
        <end position="373"/>
    </location>
</feature>
<feature type="transmembrane region" description="Helical" evidence="5">
    <location>
        <begin position="259"/>
        <end position="277"/>
    </location>
</feature>
<sequence>MKTYLQNHLKPACTFALTFLKWLALALGMGIVCGIVGTAFHFSIHYATDLFQSHSWLLYLLPLFGIVIVFLYQQQNMEHHSDTNAILNSIHSPEKVSIRLAPLIFIGTTLTHLGGGSAGREGAALQIGGSIGTYISQKLKLPPRDRSVLIMCGMSAVFSALFSTPVTAAVFCMEVISVGIIHYSALVPCLFSAIIANYLASFLGVTPSYLGIPLSAEFSLVIAGKVLILSAVCALVSILFCVTIHKGGSLYKRLFPNPYFRILAGGILVILLTLLVGNRDFNNSGMDLVASALSGRTGSWDFLLKILFTAVTLGAGFKGGEIVPSFAVGATLGCALSPLLGITPQLGAAVGLLSLFCGVVNCPLATILLGIELFGSGNLLLYCLAISVSYMLSGYYGLYSAQRIVYSKLEPHFIDKPTK</sequence>
<keyword evidence="4 5" id="KW-0472">Membrane</keyword>
<keyword evidence="2 5" id="KW-0812">Transmembrane</keyword>
<dbReference type="InterPro" id="IPR050368">
    <property type="entry name" value="ClC-type_chloride_channel"/>
</dbReference>
<accession>A0A9D0ZYR5</accession>
<evidence type="ECO:0000256" key="4">
    <source>
        <dbReference type="ARBA" id="ARBA00023136"/>
    </source>
</evidence>
<evidence type="ECO:0000313" key="7">
    <source>
        <dbReference type="Proteomes" id="UP000886886"/>
    </source>
</evidence>
<dbReference type="GO" id="GO:0015108">
    <property type="term" value="F:chloride transmembrane transporter activity"/>
    <property type="evidence" value="ECO:0007669"/>
    <property type="project" value="InterPro"/>
</dbReference>
<dbReference type="InterPro" id="IPR014743">
    <property type="entry name" value="Cl-channel_core"/>
</dbReference>
<dbReference type="GO" id="GO:0016020">
    <property type="term" value="C:membrane"/>
    <property type="evidence" value="ECO:0007669"/>
    <property type="project" value="UniProtKB-SubCell"/>
</dbReference>
<feature type="transmembrane region" description="Helical" evidence="5">
    <location>
        <begin position="323"/>
        <end position="342"/>
    </location>
</feature>